<comment type="subcellular location">
    <subcellularLocation>
        <location evidence="3">Lipid droplet</location>
    </subcellularLocation>
    <subcellularLocation>
        <location evidence="2">Membrane</location>
        <topology evidence="2">Multi-pass membrane protein</topology>
    </subcellularLocation>
</comment>
<dbReference type="Proteomes" id="UP000694861">
    <property type="component" value="Linkage group LG1"/>
</dbReference>
<evidence type="ECO:0000313" key="11">
    <source>
        <dbReference type="Proteomes" id="UP000694861"/>
    </source>
</evidence>
<evidence type="ECO:0000256" key="6">
    <source>
        <dbReference type="ARBA" id="ARBA00022692"/>
    </source>
</evidence>
<dbReference type="Pfam" id="PF01277">
    <property type="entry name" value="Oleosin"/>
    <property type="match status" value="1"/>
</dbReference>
<feature type="transmembrane region" description="Helical" evidence="10">
    <location>
        <begin position="39"/>
        <end position="69"/>
    </location>
</feature>
<protein>
    <submittedName>
        <fullName evidence="12">Oleosin S1-2</fullName>
    </submittedName>
</protein>
<evidence type="ECO:0000256" key="3">
    <source>
        <dbReference type="ARBA" id="ARBA00004502"/>
    </source>
</evidence>
<feature type="transmembrane region" description="Helical" evidence="10">
    <location>
        <begin position="81"/>
        <end position="104"/>
    </location>
</feature>
<reference evidence="11" key="1">
    <citation type="journal article" date="2012" name="Nat. Commun.">
        <title>The genome of Prunus mume.</title>
        <authorList>
            <person name="Zhang Q."/>
            <person name="Chen W."/>
            <person name="Sun L."/>
            <person name="Zhao F."/>
            <person name="Huang B."/>
            <person name="Yang W."/>
            <person name="Tao Y."/>
            <person name="Wang J."/>
            <person name="Yuan Z."/>
            <person name="Fan G."/>
            <person name="Xing Z."/>
            <person name="Han C."/>
            <person name="Pan H."/>
            <person name="Zhong X."/>
            <person name="Shi W."/>
            <person name="Liang X."/>
            <person name="Du D."/>
            <person name="Sun F."/>
            <person name="Xu Z."/>
            <person name="Hao R."/>
            <person name="Lv T."/>
            <person name="Lv Y."/>
            <person name="Zheng Z."/>
            <person name="Sun M."/>
            <person name="Luo L."/>
            <person name="Cai M."/>
            <person name="Gao Y."/>
            <person name="Wang J."/>
            <person name="Yin Y."/>
            <person name="Xu X."/>
            <person name="Cheng T."/>
            <person name="Wang J."/>
        </authorList>
    </citation>
    <scope>NUCLEOTIDE SEQUENCE [LARGE SCALE GENOMIC DNA]</scope>
</reference>
<evidence type="ECO:0000256" key="8">
    <source>
        <dbReference type="ARBA" id="ARBA00023136"/>
    </source>
</evidence>
<gene>
    <name evidence="12" type="primary">LOC103319284</name>
</gene>
<evidence type="ECO:0000313" key="12">
    <source>
        <dbReference type="RefSeq" id="XP_008219019.1"/>
    </source>
</evidence>
<keyword evidence="8 10" id="KW-0472">Membrane</keyword>
<keyword evidence="7 10" id="KW-1133">Transmembrane helix</keyword>
<feature type="region of interest" description="Disordered" evidence="9">
    <location>
        <begin position="1"/>
        <end position="32"/>
    </location>
</feature>
<dbReference type="InterPro" id="IPR000136">
    <property type="entry name" value="Oleosin"/>
</dbReference>
<reference evidence="12" key="2">
    <citation type="submission" date="2025-08" db="UniProtKB">
        <authorList>
            <consortium name="RefSeq"/>
        </authorList>
    </citation>
    <scope>IDENTIFICATION</scope>
</reference>
<dbReference type="GeneID" id="103319284"/>
<accession>A0ABM0N3J8</accession>
<evidence type="ECO:0000256" key="9">
    <source>
        <dbReference type="SAM" id="MobiDB-lite"/>
    </source>
</evidence>
<proteinExistence type="inferred from homology"/>
<sequence>MCNFKTTQPKRSQQRSKKKKKKQNPMEVHGKQQASGTKVVLAAMGGLAIGGSLVFLMGFSFLASVTLLVLSSPLLLIFSPLLFFAGFVFVGAVVGFAVAGAMALTGMSTLGWIFQELGGTSLLGFGGGLAERLKEQGKDWAGFLQHGNEQDIKITSRG</sequence>
<name>A0ABM0N3J8_PRUMU</name>
<dbReference type="PANTHER" id="PTHR33203:SF37">
    <property type="entry name" value="GLYCINE-RICH PROTEIN _ OLEOSIN"/>
    <property type="match status" value="1"/>
</dbReference>
<keyword evidence="6 10" id="KW-0812">Transmembrane</keyword>
<evidence type="ECO:0000256" key="5">
    <source>
        <dbReference type="ARBA" id="ARBA00022677"/>
    </source>
</evidence>
<feature type="compositionally biased region" description="Basic residues" evidence="9">
    <location>
        <begin position="12"/>
        <end position="23"/>
    </location>
</feature>
<comment type="function">
    <text evidence="1">May have a structural role to stabilize the lipid body during desiccation of the seed by preventing coalescence of the oil. Probably interacts with both lipid and phospholipid moieties of lipid bodies. May also provide recognition signals for specific lipase anchorage in lipolysis during seedling growth.</text>
</comment>
<evidence type="ECO:0000256" key="7">
    <source>
        <dbReference type="ARBA" id="ARBA00022989"/>
    </source>
</evidence>
<evidence type="ECO:0000256" key="10">
    <source>
        <dbReference type="SAM" id="Phobius"/>
    </source>
</evidence>
<keyword evidence="11" id="KW-1185">Reference proteome</keyword>
<dbReference type="PANTHER" id="PTHR33203">
    <property type="entry name" value="OLEOSIN"/>
    <property type="match status" value="1"/>
</dbReference>
<dbReference type="RefSeq" id="XP_008219019.1">
    <property type="nucleotide sequence ID" value="XM_008220797.1"/>
</dbReference>
<organism evidence="11 12">
    <name type="scientific">Prunus mume</name>
    <name type="common">Japanese apricot</name>
    <name type="synonym">Armeniaca mume</name>
    <dbReference type="NCBI Taxonomy" id="102107"/>
    <lineage>
        <taxon>Eukaryota</taxon>
        <taxon>Viridiplantae</taxon>
        <taxon>Streptophyta</taxon>
        <taxon>Embryophyta</taxon>
        <taxon>Tracheophyta</taxon>
        <taxon>Spermatophyta</taxon>
        <taxon>Magnoliopsida</taxon>
        <taxon>eudicotyledons</taxon>
        <taxon>Gunneridae</taxon>
        <taxon>Pentapetalae</taxon>
        <taxon>rosids</taxon>
        <taxon>fabids</taxon>
        <taxon>Rosales</taxon>
        <taxon>Rosaceae</taxon>
        <taxon>Amygdaloideae</taxon>
        <taxon>Amygdaleae</taxon>
        <taxon>Prunus</taxon>
    </lineage>
</organism>
<evidence type="ECO:0000256" key="1">
    <source>
        <dbReference type="ARBA" id="ARBA00002582"/>
    </source>
</evidence>
<comment type="similarity">
    <text evidence="4">Belongs to the oleosin family.</text>
</comment>
<evidence type="ECO:0000256" key="2">
    <source>
        <dbReference type="ARBA" id="ARBA00004141"/>
    </source>
</evidence>
<keyword evidence="5" id="KW-0551">Lipid droplet</keyword>
<evidence type="ECO:0000256" key="4">
    <source>
        <dbReference type="ARBA" id="ARBA00010858"/>
    </source>
</evidence>